<proteinExistence type="predicted"/>
<evidence type="ECO:0000313" key="2">
    <source>
        <dbReference type="EMBL" id="CAD7684428.1"/>
    </source>
</evidence>
<dbReference type="Proteomes" id="UP000645828">
    <property type="component" value="Unassembled WGS sequence"/>
</dbReference>
<sequence length="151" mass="15857">MVQAIRVPNMLEQPPASVEHPASALEQHPESHQEAALATIVGPTEASGPEVIEPVKAAGVECLPGAEMAPVESKPLQVLVTPLIHCPQLEVPPAPLAPPKRGQASVPTLEFIEGPVHPPALLEQPASATEQQLIMATVQRKASPPLSLRCV</sequence>
<evidence type="ECO:0000313" key="3">
    <source>
        <dbReference type="Proteomes" id="UP000645828"/>
    </source>
</evidence>
<dbReference type="EMBL" id="CAJHUB010000757">
    <property type="protein sequence ID" value="CAD7684428.1"/>
    <property type="molecule type" value="Genomic_DNA"/>
</dbReference>
<reference evidence="2" key="1">
    <citation type="submission" date="2020-12" db="EMBL/GenBank/DDBJ databases">
        <authorList>
            <consortium name="Molecular Ecology Group"/>
        </authorList>
    </citation>
    <scope>NUCLEOTIDE SEQUENCE</scope>
    <source>
        <strain evidence="2">TBG_1078</strain>
    </source>
</reference>
<keyword evidence="3" id="KW-1185">Reference proteome</keyword>
<comment type="caution">
    <text evidence="2">The sequence shown here is derived from an EMBL/GenBank/DDBJ whole genome shotgun (WGS) entry which is preliminary data.</text>
</comment>
<organism evidence="2 3">
    <name type="scientific">Nyctereutes procyonoides</name>
    <name type="common">Raccoon dog</name>
    <name type="synonym">Canis procyonoides</name>
    <dbReference type="NCBI Taxonomy" id="34880"/>
    <lineage>
        <taxon>Eukaryota</taxon>
        <taxon>Metazoa</taxon>
        <taxon>Chordata</taxon>
        <taxon>Craniata</taxon>
        <taxon>Vertebrata</taxon>
        <taxon>Euteleostomi</taxon>
        <taxon>Mammalia</taxon>
        <taxon>Eutheria</taxon>
        <taxon>Laurasiatheria</taxon>
        <taxon>Carnivora</taxon>
        <taxon>Caniformia</taxon>
        <taxon>Canidae</taxon>
        <taxon>Nyctereutes</taxon>
    </lineage>
</organism>
<gene>
    <name evidence="2" type="ORF">NYPRO_LOCUS17221</name>
</gene>
<feature type="region of interest" description="Disordered" evidence="1">
    <location>
        <begin position="1"/>
        <end position="30"/>
    </location>
</feature>
<dbReference type="AlphaFoldDB" id="A0A811Z458"/>
<evidence type="ECO:0000256" key="1">
    <source>
        <dbReference type="SAM" id="MobiDB-lite"/>
    </source>
</evidence>
<accession>A0A811Z458</accession>
<name>A0A811Z458_NYCPR</name>
<protein>
    <submittedName>
        <fullName evidence="2">(raccoon dog) hypothetical protein</fullName>
    </submittedName>
</protein>